<dbReference type="PANTHER" id="PTHR35788:SF1">
    <property type="entry name" value="EXPORTED PROTEIN"/>
    <property type="match status" value="1"/>
</dbReference>
<sequence>MHADHTPDRDSPTRLQALVFHLKTRALQARRGLRELSFRPPAHRASSLLVDAPLLAVKRGPLWRDMTPAEFPLTAGKVENLRRAVRAFHGIEIPAGQVFSFWRQLGRTTRSKGFTDGRELREGCMVPAIGGGLCQLSGLLYQAALAAGLEIVERHAHSRIIPGSSAEQDLDATVFWNYVDLRFKSDSPWRIEAELSASELVIRIRSTGAAKIAVAVPAPAKPRPAPSGDCLTCGMLECFRHPAATADHAPAMGHSAFLLDGVWPEFDRWCRGHSREGDRWITPLDGRRWKKPNYKWSPPPGVTTRHATLATLLRSFRQRRIPAQGAARQRALLEGEAALARQYAAMLDPQCRHIIVSQNLLPHLWRLGALGGRSFDVLVNRWPMEELQRRLDLAKQAHPESTTLGDFRADPELLRAEKEALAAAARLVTPHRAMAKHFGDRAWLIDWEMPKPLETAVATTPTVFFPASKLGRKGAFELASAFCSGIPAQLKILGRANEGTADPFADIDHSQASPADLASASAVVLPAWIEHQPRLALLALASGIPVVATEACGLPEHPQLHLLSSPDPVAMRTVLTAVLKPASVSCAAC</sequence>
<dbReference type="InterPro" id="IPR007391">
    <property type="entry name" value="Vancomycin_resist_VanW"/>
</dbReference>
<protein>
    <submittedName>
        <fullName evidence="1">VanW family protein</fullName>
    </submittedName>
</protein>
<dbReference type="RefSeq" id="WP_264510501.1">
    <property type="nucleotide sequence ID" value="NZ_JAPDDR010000001.1"/>
</dbReference>
<name>A0ABT3FXF6_9BACT</name>
<proteinExistence type="predicted"/>
<dbReference type="Pfam" id="PF04294">
    <property type="entry name" value="VanW"/>
    <property type="match status" value="1"/>
</dbReference>
<evidence type="ECO:0000313" key="1">
    <source>
        <dbReference type="EMBL" id="MCW1912259.1"/>
    </source>
</evidence>
<dbReference type="InterPro" id="IPR052913">
    <property type="entry name" value="Glycopeptide_resist_protein"/>
</dbReference>
<accession>A0ABT3FXF6</accession>
<dbReference type="PANTHER" id="PTHR35788">
    <property type="entry name" value="EXPORTED PROTEIN-RELATED"/>
    <property type="match status" value="1"/>
</dbReference>
<dbReference type="EMBL" id="JAPDDR010000001">
    <property type="protein sequence ID" value="MCW1912259.1"/>
    <property type="molecule type" value="Genomic_DNA"/>
</dbReference>
<dbReference type="Proteomes" id="UP001165653">
    <property type="component" value="Unassembled WGS sequence"/>
</dbReference>
<dbReference type="CDD" id="cd01635">
    <property type="entry name" value="Glycosyltransferase_GTB-type"/>
    <property type="match status" value="1"/>
</dbReference>
<comment type="caution">
    <text evidence="1">The sequence shown here is derived from an EMBL/GenBank/DDBJ whole genome shotgun (WGS) entry which is preliminary data.</text>
</comment>
<dbReference type="SUPFAM" id="SSF53756">
    <property type="entry name" value="UDP-Glycosyltransferase/glycogen phosphorylase"/>
    <property type="match status" value="1"/>
</dbReference>
<reference evidence="1" key="1">
    <citation type="submission" date="2022-10" db="EMBL/GenBank/DDBJ databases">
        <title>Luteolibacter sp. GHJ8, whole genome shotgun sequencing project.</title>
        <authorList>
            <person name="Zhao G."/>
            <person name="Shen L."/>
        </authorList>
    </citation>
    <scope>NUCLEOTIDE SEQUENCE</scope>
    <source>
        <strain evidence="1">GHJ8</strain>
    </source>
</reference>
<organism evidence="1 2">
    <name type="scientific">Luteolibacter rhizosphaerae</name>
    <dbReference type="NCBI Taxonomy" id="2989719"/>
    <lineage>
        <taxon>Bacteria</taxon>
        <taxon>Pseudomonadati</taxon>
        <taxon>Verrucomicrobiota</taxon>
        <taxon>Verrucomicrobiia</taxon>
        <taxon>Verrucomicrobiales</taxon>
        <taxon>Verrucomicrobiaceae</taxon>
        <taxon>Luteolibacter</taxon>
    </lineage>
</organism>
<keyword evidence="2" id="KW-1185">Reference proteome</keyword>
<gene>
    <name evidence="1" type="ORF">OJ996_01660</name>
</gene>
<evidence type="ECO:0000313" key="2">
    <source>
        <dbReference type="Proteomes" id="UP001165653"/>
    </source>
</evidence>
<dbReference type="Gene3D" id="3.40.50.2000">
    <property type="entry name" value="Glycogen Phosphorylase B"/>
    <property type="match status" value="1"/>
</dbReference>